<organism evidence="2 3">
    <name type="scientific">Lentzea albidocapillata</name>
    <dbReference type="NCBI Taxonomy" id="40571"/>
    <lineage>
        <taxon>Bacteria</taxon>
        <taxon>Bacillati</taxon>
        <taxon>Actinomycetota</taxon>
        <taxon>Actinomycetes</taxon>
        <taxon>Pseudonocardiales</taxon>
        <taxon>Pseudonocardiaceae</taxon>
        <taxon>Lentzea</taxon>
    </lineage>
</organism>
<dbReference type="InterPro" id="IPR000086">
    <property type="entry name" value="NUDIX_hydrolase_dom"/>
</dbReference>
<accession>A0A1W2BFU9</accession>
<protein>
    <submittedName>
        <fullName evidence="2">NUDIX domain-containing protein</fullName>
    </submittedName>
</protein>
<dbReference type="Pfam" id="PF00293">
    <property type="entry name" value="NUDIX"/>
    <property type="match status" value="1"/>
</dbReference>
<dbReference type="SUPFAM" id="SSF55811">
    <property type="entry name" value="Nudix"/>
    <property type="match status" value="1"/>
</dbReference>
<dbReference type="OrthoDB" id="9153675at2"/>
<dbReference type="InterPro" id="IPR015797">
    <property type="entry name" value="NUDIX_hydrolase-like_dom_sf"/>
</dbReference>
<reference evidence="3" key="1">
    <citation type="submission" date="2017-04" db="EMBL/GenBank/DDBJ databases">
        <authorList>
            <person name="Varghese N."/>
            <person name="Submissions S."/>
        </authorList>
    </citation>
    <scope>NUCLEOTIDE SEQUENCE [LARGE SCALE GENOMIC DNA]</scope>
    <source>
        <strain evidence="3">DSM 44073</strain>
    </source>
</reference>
<evidence type="ECO:0000313" key="3">
    <source>
        <dbReference type="Proteomes" id="UP000192840"/>
    </source>
</evidence>
<gene>
    <name evidence="2" type="ORF">SAMN05660733_01463</name>
</gene>
<dbReference type="STRING" id="40571.SAMN05660733_01463"/>
<proteinExistence type="predicted"/>
<keyword evidence="3" id="KW-1185">Reference proteome</keyword>
<evidence type="ECO:0000313" key="2">
    <source>
        <dbReference type="EMBL" id="SMC71620.1"/>
    </source>
</evidence>
<name>A0A1W2BFU9_9PSEU</name>
<feature type="domain" description="Nudix hydrolase" evidence="1">
    <location>
        <begin position="1"/>
        <end position="132"/>
    </location>
</feature>
<dbReference type="RefSeq" id="WP_051771831.1">
    <property type="nucleotide sequence ID" value="NZ_FWYC01000004.1"/>
</dbReference>
<dbReference type="Gene3D" id="3.90.79.10">
    <property type="entry name" value="Nucleoside Triphosphate Pyrophosphohydrolase"/>
    <property type="match status" value="1"/>
</dbReference>
<dbReference type="AlphaFoldDB" id="A0A1W2BFU9"/>
<dbReference type="eggNOG" id="COG1051">
    <property type="taxonomic scope" value="Bacteria"/>
</dbReference>
<sequence length="143" mass="15781">MPDVVAGILINEDRIGLFKRSHLVAGDPGRWHCITGYLPAGTDPLDHARVEIGEETGLGGPDVLLVRRGACLDLPCPDDDVVWRVHPFLFHATHSGLSLNWEHDEYRWVLPAELIELDTVDWLLDVLLALGPSASRAHGLARL</sequence>
<dbReference type="Proteomes" id="UP000192840">
    <property type="component" value="Unassembled WGS sequence"/>
</dbReference>
<evidence type="ECO:0000259" key="1">
    <source>
        <dbReference type="PROSITE" id="PS51462"/>
    </source>
</evidence>
<dbReference type="EMBL" id="FWYC01000004">
    <property type="protein sequence ID" value="SMC71620.1"/>
    <property type="molecule type" value="Genomic_DNA"/>
</dbReference>
<dbReference type="PROSITE" id="PS51462">
    <property type="entry name" value="NUDIX"/>
    <property type="match status" value="1"/>
</dbReference>